<keyword evidence="3" id="KW-1185">Reference proteome</keyword>
<dbReference type="Proteomes" id="UP000799423">
    <property type="component" value="Unassembled WGS sequence"/>
</dbReference>
<reference evidence="2" key="1">
    <citation type="submission" date="2020-01" db="EMBL/GenBank/DDBJ databases">
        <authorList>
            <consortium name="DOE Joint Genome Institute"/>
            <person name="Haridas S."/>
            <person name="Albert R."/>
            <person name="Binder M."/>
            <person name="Bloem J."/>
            <person name="Labutti K."/>
            <person name="Salamov A."/>
            <person name="Andreopoulos B."/>
            <person name="Baker S.E."/>
            <person name="Barry K."/>
            <person name="Bills G."/>
            <person name="Bluhm B.H."/>
            <person name="Cannon C."/>
            <person name="Castanera R."/>
            <person name="Culley D.E."/>
            <person name="Daum C."/>
            <person name="Ezra D."/>
            <person name="Gonzalez J.B."/>
            <person name="Henrissat B."/>
            <person name="Kuo A."/>
            <person name="Liang C."/>
            <person name="Lipzen A."/>
            <person name="Lutzoni F."/>
            <person name="Magnuson J."/>
            <person name="Mondo S."/>
            <person name="Nolan M."/>
            <person name="Ohm R."/>
            <person name="Pangilinan J."/>
            <person name="Park H.-J."/>
            <person name="Ramirez L."/>
            <person name="Alfaro M."/>
            <person name="Sun H."/>
            <person name="Tritt A."/>
            <person name="Yoshinaga Y."/>
            <person name="Zwiers L.-H."/>
            <person name="Turgeon B.G."/>
            <person name="Goodwin S.B."/>
            <person name="Spatafora J.W."/>
            <person name="Crous P.W."/>
            <person name="Grigoriev I.V."/>
        </authorList>
    </citation>
    <scope>NUCLEOTIDE SEQUENCE</scope>
    <source>
        <strain evidence="2">IPT5</strain>
    </source>
</reference>
<protein>
    <submittedName>
        <fullName evidence="2">Uncharacterized protein</fullName>
    </submittedName>
</protein>
<evidence type="ECO:0000256" key="1">
    <source>
        <dbReference type="SAM" id="MobiDB-lite"/>
    </source>
</evidence>
<feature type="region of interest" description="Disordered" evidence="1">
    <location>
        <begin position="1"/>
        <end position="103"/>
    </location>
</feature>
<feature type="compositionally biased region" description="Low complexity" evidence="1">
    <location>
        <begin position="80"/>
        <end position="101"/>
    </location>
</feature>
<dbReference type="AlphaFoldDB" id="A0A6A7B2J1"/>
<evidence type="ECO:0000313" key="3">
    <source>
        <dbReference type="Proteomes" id="UP000799423"/>
    </source>
</evidence>
<dbReference type="EMBL" id="MU006310">
    <property type="protein sequence ID" value="KAF2849710.1"/>
    <property type="molecule type" value="Genomic_DNA"/>
</dbReference>
<feature type="compositionally biased region" description="Basic and acidic residues" evidence="1">
    <location>
        <begin position="34"/>
        <end position="48"/>
    </location>
</feature>
<feature type="compositionally biased region" description="Low complexity" evidence="1">
    <location>
        <begin position="59"/>
        <end position="70"/>
    </location>
</feature>
<gene>
    <name evidence="2" type="ORF">T440DRAFT_518939</name>
</gene>
<accession>A0A6A7B2J1</accession>
<evidence type="ECO:0000313" key="2">
    <source>
        <dbReference type="EMBL" id="KAF2849710.1"/>
    </source>
</evidence>
<sequence>MLASTAPKVQSDAGPAEPAKRRRGRPKGRLNNPKKKDEQGNEITLKEWNKRRREKKQALKACKAEAAPAENRPSALNGRVDSAASPTVSDASSASTDGAGPYHTGVPPPLIFFVSPQGQRVGPFGLPSGYMPGQAPTEPVARGIPGVGPFDPPWYSPFLDIWFLFHYNFEWEGYVVPQ</sequence>
<name>A0A6A7B2J1_9PLEO</name>
<organism evidence="2 3">
    <name type="scientific">Plenodomus tracheiphilus IPT5</name>
    <dbReference type="NCBI Taxonomy" id="1408161"/>
    <lineage>
        <taxon>Eukaryota</taxon>
        <taxon>Fungi</taxon>
        <taxon>Dikarya</taxon>
        <taxon>Ascomycota</taxon>
        <taxon>Pezizomycotina</taxon>
        <taxon>Dothideomycetes</taxon>
        <taxon>Pleosporomycetidae</taxon>
        <taxon>Pleosporales</taxon>
        <taxon>Pleosporineae</taxon>
        <taxon>Leptosphaeriaceae</taxon>
        <taxon>Plenodomus</taxon>
    </lineage>
</organism>
<proteinExistence type="predicted"/>